<feature type="compositionally biased region" description="Gly residues" evidence="3">
    <location>
        <begin position="1131"/>
        <end position="1146"/>
    </location>
</feature>
<gene>
    <name evidence="5" type="primary">PRP24</name>
    <name evidence="5" type="ORF">GLX27_002334</name>
</gene>
<dbReference type="InterPro" id="IPR011990">
    <property type="entry name" value="TPR-like_helical_dom_sf"/>
</dbReference>
<dbReference type="Pfam" id="PF00076">
    <property type="entry name" value="RRM_1"/>
    <property type="match status" value="3"/>
</dbReference>
<dbReference type="PANTHER" id="PTHR10352">
    <property type="entry name" value="EUKARYOTIC TRANSLATION INITIATION FACTOR 3 SUBUNIT G"/>
    <property type="match status" value="1"/>
</dbReference>
<dbReference type="PROSITE" id="PS50102">
    <property type="entry name" value="RRM"/>
    <property type="match status" value="3"/>
</dbReference>
<proteinExistence type="predicted"/>
<dbReference type="InterPro" id="IPR035979">
    <property type="entry name" value="RBD_domain_sf"/>
</dbReference>
<feature type="region of interest" description="Disordered" evidence="3">
    <location>
        <begin position="1109"/>
        <end position="1181"/>
    </location>
</feature>
<dbReference type="SMART" id="SM00360">
    <property type="entry name" value="RRM"/>
    <property type="match status" value="4"/>
</dbReference>
<dbReference type="Proteomes" id="UP000818624">
    <property type="component" value="Chromosome 2"/>
</dbReference>
<accession>A0ABY8EPZ6</accession>
<dbReference type="SUPFAM" id="SSF54928">
    <property type="entry name" value="RNA-binding domain, RBD"/>
    <property type="match status" value="3"/>
</dbReference>
<reference evidence="5 6" key="1">
    <citation type="journal article" date="2020" name="Elife">
        <title>Loss of centromere function drives karyotype evolution in closely related Malassezia species.</title>
        <authorList>
            <person name="Sankaranarayanan S.R."/>
            <person name="Ianiri G."/>
            <person name="Coelho M.A."/>
            <person name="Reza M.H."/>
            <person name="Thimmappa B.C."/>
            <person name="Ganguly P."/>
            <person name="Vadnala R.N."/>
            <person name="Sun S."/>
            <person name="Siddharthan R."/>
            <person name="Tellgren-Roth C."/>
            <person name="Dawson T.L."/>
            <person name="Heitman J."/>
            <person name="Sanyal K."/>
        </authorList>
    </citation>
    <scope>NUCLEOTIDE SEQUENCE [LARGE SCALE GENOMIC DNA]</scope>
    <source>
        <strain evidence="5">CBS14141</strain>
    </source>
</reference>
<feature type="compositionally biased region" description="Low complexity" evidence="3">
    <location>
        <begin position="1160"/>
        <end position="1169"/>
    </location>
</feature>
<dbReference type="EMBL" id="CP046235">
    <property type="protein sequence ID" value="WFD47678.1"/>
    <property type="molecule type" value="Genomic_DNA"/>
</dbReference>
<organism evidence="5 6">
    <name type="scientific">Malassezia furfur</name>
    <name type="common">Pityriasis versicolor infection agent</name>
    <name type="synonym">Pityrosporum furfur</name>
    <dbReference type="NCBI Taxonomy" id="55194"/>
    <lineage>
        <taxon>Eukaryota</taxon>
        <taxon>Fungi</taxon>
        <taxon>Dikarya</taxon>
        <taxon>Basidiomycota</taxon>
        <taxon>Ustilaginomycotina</taxon>
        <taxon>Malasseziomycetes</taxon>
        <taxon>Malasseziales</taxon>
        <taxon>Malasseziaceae</taxon>
        <taxon>Malassezia</taxon>
    </lineage>
</organism>
<evidence type="ECO:0000313" key="5">
    <source>
        <dbReference type="EMBL" id="WFD47678.1"/>
    </source>
</evidence>
<keyword evidence="1 2" id="KW-0694">RNA-binding</keyword>
<feature type="compositionally biased region" description="Low complexity" evidence="3">
    <location>
        <begin position="682"/>
        <end position="709"/>
    </location>
</feature>
<feature type="compositionally biased region" description="Basic and acidic residues" evidence="3">
    <location>
        <begin position="734"/>
        <end position="743"/>
    </location>
</feature>
<dbReference type="SUPFAM" id="SSF48452">
    <property type="entry name" value="TPR-like"/>
    <property type="match status" value="2"/>
</dbReference>
<feature type="domain" description="RRM" evidence="4">
    <location>
        <begin position="764"/>
        <end position="843"/>
    </location>
</feature>
<name>A0ABY8EPZ6_MALFU</name>
<dbReference type="InterPro" id="IPR012677">
    <property type="entry name" value="Nucleotide-bd_a/b_plait_sf"/>
</dbReference>
<evidence type="ECO:0000256" key="2">
    <source>
        <dbReference type="PROSITE-ProRule" id="PRU00176"/>
    </source>
</evidence>
<dbReference type="InterPro" id="IPR000504">
    <property type="entry name" value="RRM_dom"/>
</dbReference>
<feature type="domain" description="RRM" evidence="4">
    <location>
        <begin position="846"/>
        <end position="923"/>
    </location>
</feature>
<evidence type="ECO:0000313" key="6">
    <source>
        <dbReference type="Proteomes" id="UP000818624"/>
    </source>
</evidence>
<protein>
    <submittedName>
        <fullName evidence="5">Splicing factor</fullName>
    </submittedName>
</protein>
<sequence length="1181" mass="130065">MAQAPTLDPWSYQSWTRSLQRKLLATEDRATLVSDLLRAYEETAEHIAMRPTDWHLYLSLATRRVLQEEAGGADALRELLDLHDQSTYDSLDMSLFVRAASLWLGLYAAYHHVTTPAWNDLPATAVTTVDGDTCDVRTLLQTWTGVDDAPALYANGAYTDADALAPLLPTDTDELNELLSEDAVRTALRTLYARCAYHVHESAAVWGVYRDWEQTLLDADRSDERRELVRQVYVARLRVPHAQLDDTFQRFSSWVSAYFPADAYEELLASANKLYADALRMWRERERYEAGAHVPHAALEQWTPYLHWESHRIKTLRTAKDKSHLATEEELGAALYRRALHRFGWYPLGKDAQEQAHALRPPTRAEEKAWMAKSGRKSQKMLEREKQAARVAARALCAAPESLWLDYSQLTSPAHVDAAAQLDVCRNASRVLPVSGRLWALYLHTLARTQRPKAQFDTVFDEVLASHTLPTSGGVEAFVPFLQARIDGERAYATLEVAAAQHVAPEDVVLYADLDRFMHIYELLAHALSEVGQLAKTEPDRTCTLEHYAADWIERAARALSAAAGAEAAAGLYPLAEGVWENAVQAQPDGVQAHLGAAQYFARHDNDVRARQLFKAGTARHGDESKMPLLDAWVQFEHARGSIAQIEHAESKRKAESERLWRQWYKAQYRSEAAMQASSAQPSGTAAAETRAAPAPEASAEASGAPSESNAMHVDAAPEPAAPPAAAPAAPSESQKRKADDTLPPHTKKGRTDAPQPARDREFSSVMVAGLPADAEAAELRRFFRECGEMVEIVGPRAVDAPAPDGTATSAALVEFADREMAAAALTRDLKRIRDMEVHLAPSYQCTLYVTNFAPDTDDDQIRAQFGKYGALFDVRWPSRKFAQSRRFCYVQFVRADSAQAALAEHGKHWTDEFALQVYLSNPAHKKARSDAHANERELYMTGLPRSVHADDIRAFFAPHAPAQDVRIPPRPDGKSRGIAFVTFATALEAQRTQQATNDTELLGRRVAVSIAEPGRKTSAPKPESADDRHARSIVVRGLPADAQEALIQQAIEKALGPRSVVRVFWTPARHEGDASASSLVELVDAETAGRAVLGGAHAEYHGHPLTIEAHTPVPKDAPTTHMAPRTAMRGRGGGRGGRGGRGGAFGFARVHTARESASSDDAPAAAAPKGQDQFRAMLYK</sequence>
<dbReference type="Gene3D" id="1.25.40.10">
    <property type="entry name" value="Tetratricopeptide repeat domain"/>
    <property type="match status" value="2"/>
</dbReference>
<evidence type="ECO:0000259" key="4">
    <source>
        <dbReference type="PROSITE" id="PS50102"/>
    </source>
</evidence>
<feature type="region of interest" description="Disordered" evidence="3">
    <location>
        <begin position="676"/>
        <end position="760"/>
    </location>
</feature>
<dbReference type="Gene3D" id="3.30.70.330">
    <property type="match status" value="4"/>
</dbReference>
<feature type="domain" description="RRM" evidence="4">
    <location>
        <begin position="937"/>
        <end position="1014"/>
    </location>
</feature>
<evidence type="ECO:0000256" key="3">
    <source>
        <dbReference type="SAM" id="MobiDB-lite"/>
    </source>
</evidence>
<evidence type="ECO:0000256" key="1">
    <source>
        <dbReference type="ARBA" id="ARBA00022884"/>
    </source>
</evidence>
<keyword evidence="6" id="KW-1185">Reference proteome</keyword>